<proteinExistence type="predicted"/>
<name>A0A0Q3QJU7_9BACI</name>
<organism evidence="2 3">
    <name type="scientific">Cytobacillus solani</name>
    <dbReference type="NCBI Taxonomy" id="1637975"/>
    <lineage>
        <taxon>Bacteria</taxon>
        <taxon>Bacillati</taxon>
        <taxon>Bacillota</taxon>
        <taxon>Bacilli</taxon>
        <taxon>Bacillales</taxon>
        <taxon>Bacillaceae</taxon>
        <taxon>Cytobacillus</taxon>
    </lineage>
</organism>
<feature type="region of interest" description="Disordered" evidence="1">
    <location>
        <begin position="1"/>
        <end position="20"/>
    </location>
</feature>
<comment type="caution">
    <text evidence="2">The sequence shown here is derived from an EMBL/GenBank/DDBJ whole genome shotgun (WGS) entry which is preliminary data.</text>
</comment>
<evidence type="ECO:0000256" key="1">
    <source>
        <dbReference type="SAM" id="MobiDB-lite"/>
    </source>
</evidence>
<dbReference type="Proteomes" id="UP000050996">
    <property type="component" value="Unassembled WGS sequence"/>
</dbReference>
<dbReference type="AlphaFoldDB" id="A0A0Q3QJU7"/>
<reference evidence="2 3" key="1">
    <citation type="submission" date="2015-09" db="EMBL/GenBank/DDBJ databases">
        <title>Genome sequencing project for genomic taxonomy and phylogenomics of Bacillus-like bacteria.</title>
        <authorList>
            <person name="Liu B."/>
            <person name="Wang J."/>
            <person name="Zhu Y."/>
            <person name="Liu G."/>
            <person name="Chen Q."/>
            <person name="Chen Z."/>
            <person name="Lan J."/>
            <person name="Che J."/>
            <person name="Ge C."/>
            <person name="Shi H."/>
            <person name="Pan Z."/>
            <person name="Liu X."/>
        </authorList>
    </citation>
    <scope>NUCLEOTIDE SEQUENCE [LARGE SCALE GENOMIC DNA]</scope>
    <source>
        <strain evidence="2 3">FJAT-18043</strain>
    </source>
</reference>
<gene>
    <name evidence="2" type="ORF">AN957_04045</name>
</gene>
<sequence length="76" mass="8891">MHYDRPPKGQVPKRPLEQISQVEEPQLGRISGELVYIRTAPKGTHYWDETLRYKGQRRVEITTPFLSFFIGKAFSN</sequence>
<accession>A0A0Q3QJU7</accession>
<dbReference type="EMBL" id="LJIX01000006">
    <property type="protein sequence ID" value="KQL17862.1"/>
    <property type="molecule type" value="Genomic_DNA"/>
</dbReference>
<keyword evidence="3" id="KW-1185">Reference proteome</keyword>
<evidence type="ECO:0000313" key="3">
    <source>
        <dbReference type="Proteomes" id="UP000050996"/>
    </source>
</evidence>
<protein>
    <submittedName>
        <fullName evidence="2">Uncharacterized protein</fullName>
    </submittedName>
</protein>
<dbReference type="PATRIC" id="fig|1637975.4.peg.485"/>
<evidence type="ECO:0000313" key="2">
    <source>
        <dbReference type="EMBL" id="KQL17862.1"/>
    </source>
</evidence>